<dbReference type="Proteomes" id="UP000199689">
    <property type="component" value="Unassembled WGS sequence"/>
</dbReference>
<feature type="domain" description="LysR substrate-binding" evidence="1">
    <location>
        <begin position="2"/>
        <end position="123"/>
    </location>
</feature>
<evidence type="ECO:0000313" key="2">
    <source>
        <dbReference type="EMBL" id="SDA50987.1"/>
    </source>
</evidence>
<sequence length="127" mass="14033">MRADNPLAVKEAVQRADLLQGPLIVSEQAMKHHELDYYFGSAAEKIEVAGTYNLLHNTIFFIEEGMGSALCFKGMADAVGSSRGLVFRPLDPVIYSANYVVWRRDQVFSRAGRLVVAALDEAFSNHA</sequence>
<dbReference type="AlphaFoldDB" id="A0A1G5W0C8"/>
<organism evidence="2 3">
    <name type="scientific">Allisonella histaminiformans</name>
    <dbReference type="NCBI Taxonomy" id="209880"/>
    <lineage>
        <taxon>Bacteria</taxon>
        <taxon>Bacillati</taxon>
        <taxon>Bacillota</taxon>
        <taxon>Negativicutes</taxon>
        <taxon>Veillonellales</taxon>
        <taxon>Veillonellaceae</taxon>
        <taxon>Allisonella</taxon>
    </lineage>
</organism>
<dbReference type="STRING" id="209880.SAMN02910343_01003"/>
<keyword evidence="3" id="KW-1185">Reference proteome</keyword>
<dbReference type="InterPro" id="IPR005119">
    <property type="entry name" value="LysR_subst-bd"/>
</dbReference>
<reference evidence="2 3" key="1">
    <citation type="submission" date="2016-10" db="EMBL/GenBank/DDBJ databases">
        <authorList>
            <person name="de Groot N.N."/>
        </authorList>
    </citation>
    <scope>NUCLEOTIDE SEQUENCE [LARGE SCALE GENOMIC DNA]</scope>
    <source>
        <strain evidence="2 3">DSM 15230</strain>
    </source>
</reference>
<dbReference type="Pfam" id="PF03466">
    <property type="entry name" value="LysR_substrate"/>
    <property type="match status" value="1"/>
</dbReference>
<evidence type="ECO:0000313" key="3">
    <source>
        <dbReference type="Proteomes" id="UP000199689"/>
    </source>
</evidence>
<name>A0A1G5W0C8_9FIRM</name>
<dbReference type="Gene3D" id="3.40.190.290">
    <property type="match status" value="1"/>
</dbReference>
<protein>
    <submittedName>
        <fullName evidence="2">LysR substrate binding domain-containing protein</fullName>
    </submittedName>
</protein>
<proteinExistence type="predicted"/>
<evidence type="ECO:0000259" key="1">
    <source>
        <dbReference type="Pfam" id="PF03466"/>
    </source>
</evidence>
<dbReference type="SUPFAM" id="SSF53850">
    <property type="entry name" value="Periplasmic binding protein-like II"/>
    <property type="match status" value="1"/>
</dbReference>
<accession>A0A1G5W0C8</accession>
<gene>
    <name evidence="2" type="ORF">SAMN02910343_01003</name>
</gene>
<dbReference type="EMBL" id="FMXA01000011">
    <property type="protein sequence ID" value="SDA50987.1"/>
    <property type="molecule type" value="Genomic_DNA"/>
</dbReference>